<comment type="caution">
    <text evidence="7">The sequence shown here is derived from an EMBL/GenBank/DDBJ whole genome shotgun (WGS) entry which is preliminary data.</text>
</comment>
<evidence type="ECO:0000256" key="4">
    <source>
        <dbReference type="ARBA" id="ARBA00023002"/>
    </source>
</evidence>
<protein>
    <submittedName>
        <fullName evidence="7">L-iditol 2-dehydrogenase</fullName>
        <ecNumber evidence="7">1.1.1.14</ecNumber>
    </submittedName>
</protein>
<dbReference type="InterPro" id="IPR036291">
    <property type="entry name" value="NAD(P)-bd_dom_sf"/>
</dbReference>
<dbReference type="EMBL" id="JACHWJ010000005">
    <property type="protein sequence ID" value="MBB2959056.1"/>
    <property type="molecule type" value="Genomic_DNA"/>
</dbReference>
<dbReference type="InterPro" id="IPR050129">
    <property type="entry name" value="Zn_alcohol_dh"/>
</dbReference>
<feature type="domain" description="Enoyl reductase (ER)" evidence="6">
    <location>
        <begin position="21"/>
        <end position="339"/>
    </location>
</feature>
<dbReference type="Gene3D" id="3.40.50.720">
    <property type="entry name" value="NAD(P)-binding Rossmann-like Domain"/>
    <property type="match status" value="1"/>
</dbReference>
<dbReference type="Gene3D" id="3.90.180.10">
    <property type="entry name" value="Medium-chain alcohol dehydrogenases, catalytic domain"/>
    <property type="match status" value="1"/>
</dbReference>
<comment type="cofactor">
    <cofactor evidence="1 5">
        <name>Zn(2+)</name>
        <dbReference type="ChEBI" id="CHEBI:29105"/>
    </cofactor>
</comment>
<dbReference type="GO" id="GO:0003939">
    <property type="term" value="F:L-iditol 2-dehydrogenase (NAD+) activity"/>
    <property type="evidence" value="ECO:0007669"/>
    <property type="project" value="UniProtKB-EC"/>
</dbReference>
<sequence>MTSTLQQTEARMRAVVKTGAGAEAVRVSDVSVPAVDEGLVRVRVTATGICGTDVHVAHDQYAHEAPVVMGHEIAGIVDTVGEGVDEVWLGRAVACETYFSVCEACRWCREGRRNLCPQRRSLGSYENGGFAEFVVLPARNLHALPDWLPAEAGALAEPLACVTQCLLDPAVIQVGDRVLVTGPGAMGQLAGQVAKAMGGVVTVAGLERDSDRLAVAEGLGLNVTTSPVQDEAFDVVLECSGSGPGASAALAAARRGGRYVQVGIFGKDVQLPFDQVLYKELSVSSGFASTPKSWTSAMRLIEQGRIELVPLITKRVALSDFASALQAAERGEGLKTIVLPDLR</sequence>
<accession>A0A7W4YHE7</accession>
<dbReference type="SUPFAM" id="SSF50129">
    <property type="entry name" value="GroES-like"/>
    <property type="match status" value="1"/>
</dbReference>
<comment type="similarity">
    <text evidence="5">Belongs to the zinc-containing alcohol dehydrogenase family.</text>
</comment>
<dbReference type="Pfam" id="PF00107">
    <property type="entry name" value="ADH_zinc_N"/>
    <property type="match status" value="1"/>
</dbReference>
<dbReference type="InterPro" id="IPR013149">
    <property type="entry name" value="ADH-like_C"/>
</dbReference>
<keyword evidence="8" id="KW-1185">Reference proteome</keyword>
<dbReference type="PROSITE" id="PS00059">
    <property type="entry name" value="ADH_ZINC"/>
    <property type="match status" value="1"/>
</dbReference>
<proteinExistence type="inferred from homology"/>
<evidence type="ECO:0000256" key="5">
    <source>
        <dbReference type="RuleBase" id="RU361277"/>
    </source>
</evidence>
<dbReference type="InterPro" id="IPR002328">
    <property type="entry name" value="ADH_Zn_CS"/>
</dbReference>
<keyword evidence="3 5" id="KW-0862">Zinc</keyword>
<evidence type="ECO:0000259" key="6">
    <source>
        <dbReference type="SMART" id="SM00829"/>
    </source>
</evidence>
<dbReference type="SMART" id="SM00829">
    <property type="entry name" value="PKS_ER"/>
    <property type="match status" value="1"/>
</dbReference>
<organism evidence="7 8">
    <name type="scientific">Pseudoclavibacter helvolus</name>
    <dbReference type="NCBI Taxonomy" id="255205"/>
    <lineage>
        <taxon>Bacteria</taxon>
        <taxon>Bacillati</taxon>
        <taxon>Actinomycetota</taxon>
        <taxon>Actinomycetes</taxon>
        <taxon>Micrococcales</taxon>
        <taxon>Microbacteriaceae</taxon>
        <taxon>Pseudoclavibacter</taxon>
    </lineage>
</organism>
<evidence type="ECO:0000256" key="3">
    <source>
        <dbReference type="ARBA" id="ARBA00022833"/>
    </source>
</evidence>
<dbReference type="SUPFAM" id="SSF51735">
    <property type="entry name" value="NAD(P)-binding Rossmann-fold domains"/>
    <property type="match status" value="1"/>
</dbReference>
<dbReference type="InterPro" id="IPR013154">
    <property type="entry name" value="ADH-like_N"/>
</dbReference>
<dbReference type="InterPro" id="IPR020843">
    <property type="entry name" value="ER"/>
</dbReference>
<keyword evidence="2 5" id="KW-0479">Metal-binding</keyword>
<dbReference type="PANTHER" id="PTHR43401">
    <property type="entry name" value="L-THREONINE 3-DEHYDROGENASE"/>
    <property type="match status" value="1"/>
</dbReference>
<gene>
    <name evidence="7" type="ORF">FHX72_003208</name>
</gene>
<dbReference type="PANTHER" id="PTHR43401:SF2">
    <property type="entry name" value="L-THREONINE 3-DEHYDROGENASE"/>
    <property type="match status" value="1"/>
</dbReference>
<name>A0A7W4YHE7_9MICO</name>
<dbReference type="EC" id="1.1.1.14" evidence="7"/>
<evidence type="ECO:0000313" key="8">
    <source>
        <dbReference type="Proteomes" id="UP000545286"/>
    </source>
</evidence>
<evidence type="ECO:0000313" key="7">
    <source>
        <dbReference type="EMBL" id="MBB2959056.1"/>
    </source>
</evidence>
<reference evidence="7 8" key="1">
    <citation type="submission" date="2020-08" db="EMBL/GenBank/DDBJ databases">
        <title>Sequencing the genomes of 1000 actinobacteria strains.</title>
        <authorList>
            <person name="Klenk H.-P."/>
        </authorList>
    </citation>
    <scope>NUCLEOTIDE SEQUENCE [LARGE SCALE GENOMIC DNA]</scope>
    <source>
        <strain evidence="7 8">DSM 20419</strain>
    </source>
</reference>
<dbReference type="GO" id="GO:0008270">
    <property type="term" value="F:zinc ion binding"/>
    <property type="evidence" value="ECO:0007669"/>
    <property type="project" value="InterPro"/>
</dbReference>
<dbReference type="Proteomes" id="UP000545286">
    <property type="component" value="Unassembled WGS sequence"/>
</dbReference>
<dbReference type="AlphaFoldDB" id="A0A7W4YHE7"/>
<evidence type="ECO:0000256" key="1">
    <source>
        <dbReference type="ARBA" id="ARBA00001947"/>
    </source>
</evidence>
<keyword evidence="4 7" id="KW-0560">Oxidoreductase</keyword>
<dbReference type="RefSeq" id="WP_221186991.1">
    <property type="nucleotide sequence ID" value="NZ_JACHWJ010000005.1"/>
</dbReference>
<dbReference type="InterPro" id="IPR011032">
    <property type="entry name" value="GroES-like_sf"/>
</dbReference>
<dbReference type="Pfam" id="PF08240">
    <property type="entry name" value="ADH_N"/>
    <property type="match status" value="1"/>
</dbReference>
<evidence type="ECO:0000256" key="2">
    <source>
        <dbReference type="ARBA" id="ARBA00022723"/>
    </source>
</evidence>